<dbReference type="Proteomes" id="UP000319576">
    <property type="component" value="Chromosome"/>
</dbReference>
<gene>
    <name evidence="3" type="ORF">ETAA1_12360</name>
</gene>
<dbReference type="PANTHER" id="PTHR30093:SF2">
    <property type="entry name" value="TYPE II SECRETION SYSTEM PROTEIN H"/>
    <property type="match status" value="1"/>
</dbReference>
<protein>
    <recommendedName>
        <fullName evidence="2">DUF1559 domain-containing protein</fullName>
    </recommendedName>
</protein>
<feature type="signal peptide" evidence="1">
    <location>
        <begin position="1"/>
        <end position="26"/>
    </location>
</feature>
<keyword evidence="4" id="KW-1185">Reference proteome</keyword>
<accession>A0A517XP89</accession>
<organism evidence="3 4">
    <name type="scientific">Urbifossiella limnaea</name>
    <dbReference type="NCBI Taxonomy" id="2528023"/>
    <lineage>
        <taxon>Bacteria</taxon>
        <taxon>Pseudomonadati</taxon>
        <taxon>Planctomycetota</taxon>
        <taxon>Planctomycetia</taxon>
        <taxon>Gemmatales</taxon>
        <taxon>Gemmataceae</taxon>
        <taxon>Urbifossiella</taxon>
    </lineage>
</organism>
<name>A0A517XP89_9BACT</name>
<feature type="chain" id="PRO_5022137632" description="DUF1559 domain-containing protein" evidence="1">
    <location>
        <begin position="27"/>
        <end position="526"/>
    </location>
</feature>
<dbReference type="AlphaFoldDB" id="A0A517XP89"/>
<dbReference type="Pfam" id="PF07596">
    <property type="entry name" value="SBP_bac_10"/>
    <property type="match status" value="1"/>
</dbReference>
<feature type="domain" description="DUF1559" evidence="2">
    <location>
        <begin position="321"/>
        <end position="403"/>
    </location>
</feature>
<sequence precursor="true">MPRTAVRLALPAAALAAGFLLLPAAAQPLPAGSPLRYVPADAAVFVHADGAALWAGPVGEAARKAAPKEAGELTAKAKALFGVAPDQLKTVTVFWPKVTGPADLMSAGVVLTFKAPYDKAALQNGLAKNLPPDAPVRLVPKDATTAIFLTGGLDESYSAPRPVAETGPLTPYLREAATGTHLVAAGLTQANLPPEIRGTDLPPDVQAFRPLFHADAAAAFLGMGKELSLEVRVKSKTAAKAADAEKALGVLLGLAREGLNQMPARELADPAMKNTTAIVNAIKGGLKDAKVTTTATETRARVAVPADLPVAQAAAEATVKLREAAARAESFNNLKQIGLAMHNYHDTLGSLPPAAVVDRAGRPLLSWRVLILPYIEHQQLYNQFKLDEAWDGPTNKKLLDKMPRVFALPQQFATKAKATETHYQAFVGKGAAFDVLKGPRLIDFTDGTSNTLLVATAATPVPWTKPDDMAFDPAADMTAKLGYFPDVAHAVIGDGSVRALRKTIDRRTLAALITRSGGEVINDNDF</sequence>
<dbReference type="PANTHER" id="PTHR30093">
    <property type="entry name" value="GENERAL SECRETION PATHWAY PROTEIN G"/>
    <property type="match status" value="1"/>
</dbReference>
<evidence type="ECO:0000256" key="1">
    <source>
        <dbReference type="SAM" id="SignalP"/>
    </source>
</evidence>
<dbReference type="KEGG" id="uli:ETAA1_12360"/>
<dbReference type="InterPro" id="IPR011453">
    <property type="entry name" value="DUF1559"/>
</dbReference>
<reference evidence="3 4" key="1">
    <citation type="submission" date="2019-02" db="EMBL/GenBank/DDBJ databases">
        <title>Deep-cultivation of Planctomycetes and their phenomic and genomic characterization uncovers novel biology.</title>
        <authorList>
            <person name="Wiegand S."/>
            <person name="Jogler M."/>
            <person name="Boedeker C."/>
            <person name="Pinto D."/>
            <person name="Vollmers J."/>
            <person name="Rivas-Marin E."/>
            <person name="Kohn T."/>
            <person name="Peeters S.H."/>
            <person name="Heuer A."/>
            <person name="Rast P."/>
            <person name="Oberbeckmann S."/>
            <person name="Bunk B."/>
            <person name="Jeske O."/>
            <person name="Meyerdierks A."/>
            <person name="Storesund J.E."/>
            <person name="Kallscheuer N."/>
            <person name="Luecker S."/>
            <person name="Lage O.M."/>
            <person name="Pohl T."/>
            <person name="Merkel B.J."/>
            <person name="Hornburger P."/>
            <person name="Mueller R.-W."/>
            <person name="Bruemmer F."/>
            <person name="Labrenz M."/>
            <person name="Spormann A.M."/>
            <person name="Op den Camp H."/>
            <person name="Overmann J."/>
            <person name="Amann R."/>
            <person name="Jetten M.S.M."/>
            <person name="Mascher T."/>
            <person name="Medema M.H."/>
            <person name="Devos D.P."/>
            <person name="Kaster A.-K."/>
            <person name="Ovreas L."/>
            <person name="Rohde M."/>
            <person name="Galperin M.Y."/>
            <person name="Jogler C."/>
        </authorList>
    </citation>
    <scope>NUCLEOTIDE SEQUENCE [LARGE SCALE GENOMIC DNA]</scope>
    <source>
        <strain evidence="3 4">ETA_A1</strain>
    </source>
</reference>
<dbReference type="RefSeq" id="WP_145235245.1">
    <property type="nucleotide sequence ID" value="NZ_CP036273.1"/>
</dbReference>
<evidence type="ECO:0000313" key="4">
    <source>
        <dbReference type="Proteomes" id="UP000319576"/>
    </source>
</evidence>
<keyword evidence="1" id="KW-0732">Signal</keyword>
<dbReference type="OrthoDB" id="285651at2"/>
<dbReference type="EMBL" id="CP036273">
    <property type="protein sequence ID" value="QDU19330.1"/>
    <property type="molecule type" value="Genomic_DNA"/>
</dbReference>
<evidence type="ECO:0000313" key="3">
    <source>
        <dbReference type="EMBL" id="QDU19330.1"/>
    </source>
</evidence>
<proteinExistence type="predicted"/>
<evidence type="ECO:0000259" key="2">
    <source>
        <dbReference type="Pfam" id="PF07596"/>
    </source>
</evidence>